<dbReference type="RefSeq" id="WP_379057703.1">
    <property type="nucleotide sequence ID" value="NZ_JBHTKB010000002.1"/>
</dbReference>
<dbReference type="InterPro" id="IPR000064">
    <property type="entry name" value="NLP_P60_dom"/>
</dbReference>
<dbReference type="Gene3D" id="3.90.1720.10">
    <property type="entry name" value="endopeptidase domain like (from Nostoc punctiforme)"/>
    <property type="match status" value="1"/>
</dbReference>
<evidence type="ECO:0000256" key="1">
    <source>
        <dbReference type="ARBA" id="ARBA00007074"/>
    </source>
</evidence>
<evidence type="ECO:0000313" key="7">
    <source>
        <dbReference type="Proteomes" id="UP001597128"/>
    </source>
</evidence>
<keyword evidence="2" id="KW-0645">Protease</keyword>
<gene>
    <name evidence="6" type="ORF">ACFQ1Z_11315</name>
</gene>
<keyword evidence="4" id="KW-0788">Thiol protease</keyword>
<evidence type="ECO:0000256" key="2">
    <source>
        <dbReference type="ARBA" id="ARBA00022670"/>
    </source>
</evidence>
<protein>
    <submittedName>
        <fullName evidence="6">C40 family peptidase</fullName>
    </submittedName>
</protein>
<reference evidence="7" key="1">
    <citation type="journal article" date="2019" name="Int. J. Syst. Evol. Microbiol.">
        <title>The Global Catalogue of Microorganisms (GCM) 10K type strain sequencing project: providing services to taxonomists for standard genome sequencing and annotation.</title>
        <authorList>
            <consortium name="The Broad Institute Genomics Platform"/>
            <consortium name="The Broad Institute Genome Sequencing Center for Infectious Disease"/>
            <person name="Wu L."/>
            <person name="Ma J."/>
        </authorList>
    </citation>
    <scope>NUCLEOTIDE SEQUENCE [LARGE SCALE GENOMIC DNA]</scope>
    <source>
        <strain evidence="7">CCUG 58412</strain>
    </source>
</reference>
<dbReference type="InterPro" id="IPR051202">
    <property type="entry name" value="Peptidase_C40"/>
</dbReference>
<name>A0ABW3F6R5_9PROT</name>
<keyword evidence="3" id="KW-0378">Hydrolase</keyword>
<accession>A0ABW3F6R5</accession>
<dbReference type="PANTHER" id="PTHR47053:SF1">
    <property type="entry name" value="MUREIN DD-ENDOPEPTIDASE MEPH-RELATED"/>
    <property type="match status" value="1"/>
</dbReference>
<proteinExistence type="inferred from homology"/>
<organism evidence="6 7">
    <name type="scientific">Methylophilus luteus</name>
    <dbReference type="NCBI Taxonomy" id="640108"/>
    <lineage>
        <taxon>Bacteria</taxon>
        <taxon>Pseudomonadati</taxon>
        <taxon>Pseudomonadota</taxon>
        <taxon>Betaproteobacteria</taxon>
        <taxon>Nitrosomonadales</taxon>
        <taxon>Methylophilaceae</taxon>
        <taxon>Methylophilus</taxon>
    </lineage>
</organism>
<sequence>MISTLLYQSQSLAAPGDDKRWQNAYSYTQEQVLENQSGLSGTWSEKVEEIMIRALSLTGVGYKYGGRSPETGFDCSGFVQYVFKHAAQISLPPSARTISELGDTVKRDDLQPGDLVFFNTLKSAFSHVGIYVGNNQFIHAPRAGAKVRIENMDERYWSSRYNGAKRMEVEAAN</sequence>
<comment type="caution">
    <text evidence="6">The sequence shown here is derived from an EMBL/GenBank/DDBJ whole genome shotgun (WGS) entry which is preliminary data.</text>
</comment>
<dbReference type="PANTHER" id="PTHR47053">
    <property type="entry name" value="MUREIN DD-ENDOPEPTIDASE MEPH-RELATED"/>
    <property type="match status" value="1"/>
</dbReference>
<feature type="domain" description="NlpC/P60" evidence="5">
    <location>
        <begin position="44"/>
        <end position="168"/>
    </location>
</feature>
<dbReference type="PROSITE" id="PS51935">
    <property type="entry name" value="NLPC_P60"/>
    <property type="match status" value="1"/>
</dbReference>
<evidence type="ECO:0000313" key="6">
    <source>
        <dbReference type="EMBL" id="MFD0914139.1"/>
    </source>
</evidence>
<dbReference type="Pfam" id="PF00877">
    <property type="entry name" value="NLPC_P60"/>
    <property type="match status" value="1"/>
</dbReference>
<keyword evidence="7" id="KW-1185">Reference proteome</keyword>
<evidence type="ECO:0000256" key="3">
    <source>
        <dbReference type="ARBA" id="ARBA00022801"/>
    </source>
</evidence>
<evidence type="ECO:0000259" key="5">
    <source>
        <dbReference type="PROSITE" id="PS51935"/>
    </source>
</evidence>
<comment type="similarity">
    <text evidence="1">Belongs to the peptidase C40 family.</text>
</comment>
<dbReference type="InterPro" id="IPR038765">
    <property type="entry name" value="Papain-like_cys_pep_sf"/>
</dbReference>
<dbReference type="Proteomes" id="UP001597128">
    <property type="component" value="Unassembled WGS sequence"/>
</dbReference>
<evidence type="ECO:0000256" key="4">
    <source>
        <dbReference type="ARBA" id="ARBA00022807"/>
    </source>
</evidence>
<dbReference type="SUPFAM" id="SSF54001">
    <property type="entry name" value="Cysteine proteinases"/>
    <property type="match status" value="1"/>
</dbReference>
<dbReference type="EMBL" id="JBHTKB010000002">
    <property type="protein sequence ID" value="MFD0914139.1"/>
    <property type="molecule type" value="Genomic_DNA"/>
</dbReference>